<protein>
    <recommendedName>
        <fullName evidence="9">High-affinity methionine permease</fullName>
    </recommendedName>
</protein>
<evidence type="ECO:0008006" key="9">
    <source>
        <dbReference type="Google" id="ProtNLM"/>
    </source>
</evidence>
<evidence type="ECO:0000256" key="3">
    <source>
        <dbReference type="ARBA" id="ARBA00022989"/>
    </source>
</evidence>
<evidence type="ECO:0000313" key="8">
    <source>
        <dbReference type="Proteomes" id="UP000019487"/>
    </source>
</evidence>
<dbReference type="InterPro" id="IPR002293">
    <property type="entry name" value="AA/rel_permease1"/>
</dbReference>
<dbReference type="Proteomes" id="UP000019487">
    <property type="component" value="Unassembled WGS sequence"/>
</dbReference>
<evidence type="ECO:0000256" key="1">
    <source>
        <dbReference type="ARBA" id="ARBA00004141"/>
    </source>
</evidence>
<dbReference type="GO" id="GO:0015179">
    <property type="term" value="F:L-amino acid transmembrane transporter activity"/>
    <property type="evidence" value="ECO:0007669"/>
    <property type="project" value="TreeGrafter"/>
</dbReference>
<organism evidence="7 8">
    <name type="scientific">Sclerotinia borealis (strain F-4128)</name>
    <dbReference type="NCBI Taxonomy" id="1432307"/>
    <lineage>
        <taxon>Eukaryota</taxon>
        <taxon>Fungi</taxon>
        <taxon>Dikarya</taxon>
        <taxon>Ascomycota</taxon>
        <taxon>Pezizomycotina</taxon>
        <taxon>Leotiomycetes</taxon>
        <taxon>Helotiales</taxon>
        <taxon>Sclerotiniaceae</taxon>
        <taxon>Sclerotinia</taxon>
    </lineage>
</organism>
<feature type="transmembrane region" description="Helical" evidence="6">
    <location>
        <begin position="205"/>
        <end position="228"/>
    </location>
</feature>
<feature type="compositionally biased region" description="Acidic residues" evidence="5">
    <location>
        <begin position="577"/>
        <end position="587"/>
    </location>
</feature>
<feature type="transmembrane region" description="Helical" evidence="6">
    <location>
        <begin position="419"/>
        <end position="438"/>
    </location>
</feature>
<dbReference type="Pfam" id="PF13520">
    <property type="entry name" value="AA_permease_2"/>
    <property type="match status" value="1"/>
</dbReference>
<dbReference type="PANTHER" id="PTHR11785:SF353">
    <property type="entry name" value="METHIONINE TRANSPORTER (EUROFUNG)"/>
    <property type="match status" value="1"/>
</dbReference>
<sequence length="587" mass="63512">MSESKDSDIVVNRHITGEADVKELGALEFVQEYGNNGSKPSYQEASGAPVENESPLGLHVTWFTTIFLNIGQMIGTGVFSTPASILSGVGSIGLALVYWTLGFLIAGCQFSIYTELASFFPNRSGAEVVYLEQAYPRPKYLLATTFAVQSVLLSFSSSNAIVMGEYLFAMAGYTPSAWENKGLACACMTFIILLVVFSTKHSLRISNIVGVIKLITLIFISIAGLVVLGGHTKVANPTANFRNAFSGTTNSGYGLANALVKINFAYAGYTNAFNVVAEIKNPIKTIKRTGPASLLIVAILYLLCNIAYFAAIPKETLKSSTQLAASLFFTSVFGAGKSVHALNFLIALSAFGNIVSVIIGSSRIIRECGRQGVLPYPRMWASTRPFGTPLAAYTLKWALTILMILAPPAGDAFNFIVDLYSYPSNLFLFALTVGLLIIRRNRRKLGIVDGDFKTWGVAIYFSLVVNVFLLIMPWYPPPGGANSGDVSFWYGTYAAVGVGIMGICILYYAFWIYILPYFGNYQIRQELLVMDDESAKAHRLIKVPREELEVWDREHDVLGGKIGVDGDGSSGSRVGDGDGDGGGDGEK</sequence>
<comment type="subcellular location">
    <subcellularLocation>
        <location evidence="1">Membrane</location>
        <topology evidence="1">Multi-pass membrane protein</topology>
    </subcellularLocation>
</comment>
<evidence type="ECO:0000256" key="5">
    <source>
        <dbReference type="SAM" id="MobiDB-lite"/>
    </source>
</evidence>
<feature type="transmembrane region" description="Helical" evidence="6">
    <location>
        <begin position="458"/>
        <end position="476"/>
    </location>
</feature>
<name>W9C9P8_SCLBF</name>
<keyword evidence="3 6" id="KW-1133">Transmembrane helix</keyword>
<accession>W9C9P8</accession>
<feature type="transmembrane region" description="Helical" evidence="6">
    <location>
        <begin position="386"/>
        <end position="407"/>
    </location>
</feature>
<dbReference type="OrthoDB" id="5982228at2759"/>
<dbReference type="PANTHER" id="PTHR11785">
    <property type="entry name" value="AMINO ACID TRANSPORTER"/>
    <property type="match status" value="1"/>
</dbReference>
<feature type="transmembrane region" description="Helical" evidence="6">
    <location>
        <begin position="182"/>
        <end position="199"/>
    </location>
</feature>
<feature type="transmembrane region" description="Helical" evidence="6">
    <location>
        <begin position="140"/>
        <end position="162"/>
    </location>
</feature>
<keyword evidence="8" id="KW-1185">Reference proteome</keyword>
<feature type="transmembrane region" description="Helical" evidence="6">
    <location>
        <begin position="488"/>
        <end position="515"/>
    </location>
</feature>
<gene>
    <name evidence="7" type="ORF">SBOR_8319</name>
</gene>
<evidence type="ECO:0000256" key="4">
    <source>
        <dbReference type="ARBA" id="ARBA00023136"/>
    </source>
</evidence>
<dbReference type="AlphaFoldDB" id="W9C9P8"/>
<dbReference type="STRING" id="1432307.W9C9P8"/>
<dbReference type="HOGENOM" id="CLU_013661_0_0_1"/>
<dbReference type="InterPro" id="IPR050598">
    <property type="entry name" value="AminoAcid_Transporter"/>
</dbReference>
<dbReference type="FunFam" id="1.20.1740.10:FF:000025">
    <property type="entry name" value="High-affinity methionine permease"/>
    <property type="match status" value="1"/>
</dbReference>
<feature type="transmembrane region" description="Helical" evidence="6">
    <location>
        <begin position="341"/>
        <end position="365"/>
    </location>
</feature>
<dbReference type="EMBL" id="AYSA01000518">
    <property type="protein sequence ID" value="ESZ91285.1"/>
    <property type="molecule type" value="Genomic_DNA"/>
</dbReference>
<evidence type="ECO:0000256" key="2">
    <source>
        <dbReference type="ARBA" id="ARBA00022692"/>
    </source>
</evidence>
<dbReference type="Gene3D" id="1.20.1740.10">
    <property type="entry name" value="Amino acid/polyamine transporter I"/>
    <property type="match status" value="1"/>
</dbReference>
<feature type="transmembrane region" description="Helical" evidence="6">
    <location>
        <begin position="292"/>
        <end position="311"/>
    </location>
</feature>
<dbReference type="GO" id="GO:0016020">
    <property type="term" value="C:membrane"/>
    <property type="evidence" value="ECO:0007669"/>
    <property type="project" value="UniProtKB-SubCell"/>
</dbReference>
<comment type="caution">
    <text evidence="7">The sequence shown here is derived from an EMBL/GenBank/DDBJ whole genome shotgun (WGS) entry which is preliminary data.</text>
</comment>
<proteinExistence type="predicted"/>
<evidence type="ECO:0000256" key="6">
    <source>
        <dbReference type="SAM" id="Phobius"/>
    </source>
</evidence>
<keyword evidence="2 6" id="KW-0812">Transmembrane</keyword>
<evidence type="ECO:0000313" key="7">
    <source>
        <dbReference type="EMBL" id="ESZ91285.1"/>
    </source>
</evidence>
<feature type="region of interest" description="Disordered" evidence="5">
    <location>
        <begin position="561"/>
        <end position="587"/>
    </location>
</feature>
<keyword evidence="4 6" id="KW-0472">Membrane</keyword>
<feature type="transmembrane region" description="Helical" evidence="6">
    <location>
        <begin position="92"/>
        <end position="113"/>
    </location>
</feature>
<reference evidence="7 8" key="1">
    <citation type="journal article" date="2014" name="Genome Announc.">
        <title>Draft genome sequence of Sclerotinia borealis, a psychrophilic plant pathogenic fungus.</title>
        <authorList>
            <person name="Mardanov A.V."/>
            <person name="Beletsky A.V."/>
            <person name="Kadnikov V.V."/>
            <person name="Ignatov A.N."/>
            <person name="Ravin N.V."/>
        </authorList>
    </citation>
    <scope>NUCLEOTIDE SEQUENCE [LARGE SCALE GENOMIC DNA]</scope>
    <source>
        <strain evidence="8">F-4157</strain>
    </source>
</reference>